<proteinExistence type="predicted"/>
<protein>
    <submittedName>
        <fullName evidence="1">Uncharacterized protein</fullName>
    </submittedName>
</protein>
<evidence type="ECO:0000313" key="2">
    <source>
        <dbReference type="Proteomes" id="UP000026739"/>
    </source>
</evidence>
<dbReference type="AlphaFoldDB" id="A0A059KU15"/>
<reference evidence="1 2" key="1">
    <citation type="submission" date="2013-12" db="EMBL/GenBank/DDBJ databases">
        <authorList>
            <person name="Formusa P.A."/>
            <person name="Habash M."/>
            <person name="Lee H."/>
            <person name="Trevors J.T."/>
        </authorList>
    </citation>
    <scope>NUCLEOTIDE SEQUENCE [LARGE SCALE GENOMIC DNA]</scope>
    <source>
        <strain evidence="1 2">PD30</strain>
    </source>
</reference>
<sequence>MLGQCKNAFCWSLDILGNAAISMGSVSSERKAMSTEFKDGYGKGFEEGGSGRDIDAFELSPHSGEYRVGYVLGFGESEFVSAPPDFRYHLIGEIAAKSGVGISLFERFHDLGDEDWEDFKKGYVGDEDEEVLDDEDDFDD</sequence>
<name>A0A059KU15_9PSED</name>
<evidence type="ECO:0000313" key="1">
    <source>
        <dbReference type="EMBL" id="KDD65501.1"/>
    </source>
</evidence>
<dbReference type="EMBL" id="AZQQ01000109">
    <property type="protein sequence ID" value="KDD65501.1"/>
    <property type="molecule type" value="Genomic_DNA"/>
</dbReference>
<accession>A0A059KU15</accession>
<comment type="caution">
    <text evidence="1">The sequence shown here is derived from an EMBL/GenBank/DDBJ whole genome shotgun (WGS) entry which is preliminary data.</text>
</comment>
<dbReference type="Proteomes" id="UP000026739">
    <property type="component" value="Unassembled WGS sequence"/>
</dbReference>
<gene>
    <name evidence="1" type="ORF">V466_28965</name>
</gene>
<organism evidence="1 2">
    <name type="scientific">Pseudomonas mandelii PD30</name>
    <dbReference type="NCBI Taxonomy" id="1419583"/>
    <lineage>
        <taxon>Bacteria</taxon>
        <taxon>Pseudomonadati</taxon>
        <taxon>Pseudomonadota</taxon>
        <taxon>Gammaproteobacteria</taxon>
        <taxon>Pseudomonadales</taxon>
        <taxon>Pseudomonadaceae</taxon>
        <taxon>Pseudomonas</taxon>
    </lineage>
</organism>